<organism evidence="1 2">
    <name type="scientific">Gottfriedia luciferensis</name>
    <dbReference type="NCBI Taxonomy" id="178774"/>
    <lineage>
        <taxon>Bacteria</taxon>
        <taxon>Bacillati</taxon>
        <taxon>Bacillota</taxon>
        <taxon>Bacilli</taxon>
        <taxon>Bacillales</taxon>
        <taxon>Bacillaceae</taxon>
        <taxon>Gottfriedia</taxon>
    </lineage>
</organism>
<name>A0ABX2ZYX8_9BACI</name>
<dbReference type="Proteomes" id="UP000094580">
    <property type="component" value="Unassembled WGS sequence"/>
</dbReference>
<protein>
    <submittedName>
        <fullName evidence="1">Uncharacterized protein</fullName>
    </submittedName>
</protein>
<gene>
    <name evidence="1" type="ORF">BED47_00835</name>
</gene>
<accession>A0ABX2ZYX8</accession>
<keyword evidence="2" id="KW-1185">Reference proteome</keyword>
<comment type="caution">
    <text evidence="1">The sequence shown here is derived from an EMBL/GenBank/DDBJ whole genome shotgun (WGS) entry which is preliminary data.</text>
</comment>
<evidence type="ECO:0000313" key="2">
    <source>
        <dbReference type="Proteomes" id="UP000094580"/>
    </source>
</evidence>
<dbReference type="EMBL" id="MDKC01000001">
    <property type="protein sequence ID" value="ODG93747.1"/>
    <property type="molecule type" value="Genomic_DNA"/>
</dbReference>
<sequence length="112" mass="13532">MNNLDAIAKRLLEVNRELKRVEEEYYYFTNELLDWKMNLSNMESELIVNGSIDGKNEQIRNAQLANHTKDIRLEVLKHEKFLNALRPRMYSLRNEQENLRYVIRLHELTKKN</sequence>
<reference evidence="1 2" key="1">
    <citation type="submission" date="2016-07" db="EMBL/GenBank/DDBJ databases">
        <authorList>
            <person name="Townsley L."/>
            <person name="Shank E.A."/>
        </authorList>
    </citation>
    <scope>NUCLEOTIDE SEQUENCE [LARGE SCALE GENOMIC DNA]</scope>
    <source>
        <strain evidence="1 2">CH01</strain>
    </source>
</reference>
<proteinExistence type="predicted"/>
<evidence type="ECO:0000313" key="1">
    <source>
        <dbReference type="EMBL" id="ODG93747.1"/>
    </source>
</evidence>
<dbReference type="RefSeq" id="WP_069031932.1">
    <property type="nucleotide sequence ID" value="NZ_MDKC01000001.1"/>
</dbReference>